<keyword evidence="2" id="KW-1185">Reference proteome</keyword>
<evidence type="ECO:0000313" key="2">
    <source>
        <dbReference type="Proteomes" id="UP001212821"/>
    </source>
</evidence>
<gene>
    <name evidence="1" type="ORF">O1G21_38905</name>
</gene>
<dbReference type="EMBL" id="CP115450">
    <property type="protein sequence ID" value="WBP91267.1"/>
    <property type="molecule type" value="Genomic_DNA"/>
</dbReference>
<protein>
    <submittedName>
        <fullName evidence="1">Uncharacterized protein</fullName>
    </submittedName>
</protein>
<organism evidence="1 2">
    <name type="scientific">Kitasatospora cathayae</name>
    <dbReference type="NCBI Taxonomy" id="3004092"/>
    <lineage>
        <taxon>Bacteria</taxon>
        <taxon>Bacillati</taxon>
        <taxon>Actinomycetota</taxon>
        <taxon>Actinomycetes</taxon>
        <taxon>Kitasatosporales</taxon>
        <taxon>Streptomycetaceae</taxon>
        <taxon>Kitasatospora</taxon>
    </lineage>
</organism>
<dbReference type="Proteomes" id="UP001212821">
    <property type="component" value="Chromosome"/>
</dbReference>
<sequence length="157" mass="16499">MAVVGGPGTGVGVAAFPGVGVLGPDHAQRVQLRDTRGIEQALAVQVALPVRPGDQLALLRLVGGVEVAVLQVEGGGDGVHALPLGRARVERPQLHRLEDPRRVVLRVDPQPLHRRLHHRRRLLARPGLGDLAFLGGLRRGVLGLDAAGSSPRAMTGL</sequence>
<accession>A0ABY7QF69</accession>
<evidence type="ECO:0000313" key="1">
    <source>
        <dbReference type="EMBL" id="WBP91267.1"/>
    </source>
</evidence>
<proteinExistence type="predicted"/>
<name>A0ABY7QF69_9ACTN</name>
<reference evidence="2" key="1">
    <citation type="submission" date="2022-12" db="EMBL/GenBank/DDBJ databases">
        <authorList>
            <person name="Mo P."/>
        </authorList>
    </citation>
    <scope>NUCLEOTIDE SEQUENCE [LARGE SCALE GENOMIC DNA]</scope>
    <source>
        <strain evidence="2">HUAS 3-15</strain>
    </source>
</reference>